<name>A0A0A8YJ17_ARUDO</name>
<dbReference type="EMBL" id="GBRH01272340">
    <property type="protein sequence ID" value="JAD25555.1"/>
    <property type="molecule type" value="Transcribed_RNA"/>
</dbReference>
<dbReference type="AlphaFoldDB" id="A0A0A8YJ17"/>
<sequence>MNNPNHLGPHYFCCLLD</sequence>
<reference evidence="1" key="1">
    <citation type="submission" date="2014-09" db="EMBL/GenBank/DDBJ databases">
        <authorList>
            <person name="Magalhaes I.L.F."/>
            <person name="Oliveira U."/>
            <person name="Santos F.R."/>
            <person name="Vidigal T.H.D.A."/>
            <person name="Brescovit A.D."/>
            <person name="Santos A.J."/>
        </authorList>
    </citation>
    <scope>NUCLEOTIDE SEQUENCE</scope>
    <source>
        <tissue evidence="1">Shoot tissue taken approximately 20 cm above the soil surface</tissue>
    </source>
</reference>
<protein>
    <submittedName>
        <fullName evidence="1">Uncharacterized protein</fullName>
    </submittedName>
</protein>
<reference evidence="1" key="2">
    <citation type="journal article" date="2015" name="Data Brief">
        <title>Shoot transcriptome of the giant reed, Arundo donax.</title>
        <authorList>
            <person name="Barrero R.A."/>
            <person name="Guerrero F.D."/>
            <person name="Moolhuijzen P."/>
            <person name="Goolsby J.A."/>
            <person name="Tidwell J."/>
            <person name="Bellgard S.E."/>
            <person name="Bellgard M.I."/>
        </authorList>
    </citation>
    <scope>NUCLEOTIDE SEQUENCE</scope>
    <source>
        <tissue evidence="1">Shoot tissue taken approximately 20 cm above the soil surface</tissue>
    </source>
</reference>
<accession>A0A0A8YJ17</accession>
<organism evidence="1">
    <name type="scientific">Arundo donax</name>
    <name type="common">Giant reed</name>
    <name type="synonym">Donax arundinaceus</name>
    <dbReference type="NCBI Taxonomy" id="35708"/>
    <lineage>
        <taxon>Eukaryota</taxon>
        <taxon>Viridiplantae</taxon>
        <taxon>Streptophyta</taxon>
        <taxon>Embryophyta</taxon>
        <taxon>Tracheophyta</taxon>
        <taxon>Spermatophyta</taxon>
        <taxon>Magnoliopsida</taxon>
        <taxon>Liliopsida</taxon>
        <taxon>Poales</taxon>
        <taxon>Poaceae</taxon>
        <taxon>PACMAD clade</taxon>
        <taxon>Arundinoideae</taxon>
        <taxon>Arundineae</taxon>
        <taxon>Arundo</taxon>
    </lineage>
</organism>
<evidence type="ECO:0000313" key="1">
    <source>
        <dbReference type="EMBL" id="JAD25555.1"/>
    </source>
</evidence>
<proteinExistence type="predicted"/>